<evidence type="ECO:0000313" key="3">
    <source>
        <dbReference type="Proteomes" id="UP000717696"/>
    </source>
</evidence>
<feature type="region of interest" description="Disordered" evidence="1">
    <location>
        <begin position="187"/>
        <end position="220"/>
    </location>
</feature>
<comment type="caution">
    <text evidence="2">The sequence shown here is derived from an EMBL/GenBank/DDBJ whole genome shotgun (WGS) entry which is preliminary data.</text>
</comment>
<keyword evidence="3" id="KW-1185">Reference proteome</keyword>
<name>A0A9P9F2D6_9HYPO</name>
<protein>
    <submittedName>
        <fullName evidence="2">Uncharacterized protein</fullName>
    </submittedName>
</protein>
<feature type="region of interest" description="Disordered" evidence="1">
    <location>
        <begin position="115"/>
        <end position="138"/>
    </location>
</feature>
<gene>
    <name evidence="2" type="ORF">B0J13DRAFT_522213</name>
</gene>
<dbReference type="Proteomes" id="UP000717696">
    <property type="component" value="Unassembled WGS sequence"/>
</dbReference>
<evidence type="ECO:0000256" key="1">
    <source>
        <dbReference type="SAM" id="MobiDB-lite"/>
    </source>
</evidence>
<dbReference type="AlphaFoldDB" id="A0A9P9F2D6"/>
<feature type="region of interest" description="Disordered" evidence="1">
    <location>
        <begin position="301"/>
        <end position="322"/>
    </location>
</feature>
<evidence type="ECO:0000313" key="2">
    <source>
        <dbReference type="EMBL" id="KAH7151884.1"/>
    </source>
</evidence>
<proteinExistence type="predicted"/>
<reference evidence="2" key="1">
    <citation type="journal article" date="2021" name="Nat. Commun.">
        <title>Genetic determinants of endophytism in the Arabidopsis root mycobiome.</title>
        <authorList>
            <person name="Mesny F."/>
            <person name="Miyauchi S."/>
            <person name="Thiergart T."/>
            <person name="Pickel B."/>
            <person name="Atanasova L."/>
            <person name="Karlsson M."/>
            <person name="Huettel B."/>
            <person name="Barry K.W."/>
            <person name="Haridas S."/>
            <person name="Chen C."/>
            <person name="Bauer D."/>
            <person name="Andreopoulos W."/>
            <person name="Pangilinan J."/>
            <person name="LaButti K."/>
            <person name="Riley R."/>
            <person name="Lipzen A."/>
            <person name="Clum A."/>
            <person name="Drula E."/>
            <person name="Henrissat B."/>
            <person name="Kohler A."/>
            <person name="Grigoriev I.V."/>
            <person name="Martin F.M."/>
            <person name="Hacquard S."/>
        </authorList>
    </citation>
    <scope>NUCLEOTIDE SEQUENCE</scope>
    <source>
        <strain evidence="2">MPI-CAGE-AT-0021</strain>
    </source>
</reference>
<organism evidence="2 3">
    <name type="scientific">Dactylonectria estremocensis</name>
    <dbReference type="NCBI Taxonomy" id="1079267"/>
    <lineage>
        <taxon>Eukaryota</taxon>
        <taxon>Fungi</taxon>
        <taxon>Dikarya</taxon>
        <taxon>Ascomycota</taxon>
        <taxon>Pezizomycotina</taxon>
        <taxon>Sordariomycetes</taxon>
        <taxon>Hypocreomycetidae</taxon>
        <taxon>Hypocreales</taxon>
        <taxon>Nectriaceae</taxon>
        <taxon>Dactylonectria</taxon>
    </lineage>
</organism>
<accession>A0A9P9F2D6</accession>
<sequence length="414" mass="43883">MSFAILFRAAHKPQAAHPSHLLKFLEQILPLKDAVLLPASHLPPTAVVGAGRAATGVHWLSWAPEWAGIVTIVARADSAEWEEAPDHPALGRQSPCKHASGPLLGGRRALLKSPVGAARQPGSGSQIGATAHGFGLSGSSQPACRRSISQAHKPILKPTPAAHCAVPYEMQTNGVTARYLRRQLSPTQRNAMHPSMYLAQNPPRPTRPKSNPLPPPPNSSRVASHCALIFSSHLIPDHTTLVFAPRPLTQDPDFSFSASLPALQPFAPPTPTPAPATTATYCGLPALPCLLAGLLSRSPTYSPSRPLAHSPTRLLASSPTSPTFTCSPAVTARHHTIHPLRSGYSPLASPRIAFTFCAPVRSLPSVARSPSSALWKRNRSASPPRYGIASSLPAASHPLPVLVLKLPRKPVNQS</sequence>
<dbReference type="EMBL" id="JAGMUU010000005">
    <property type="protein sequence ID" value="KAH7151884.1"/>
    <property type="molecule type" value="Genomic_DNA"/>
</dbReference>